<accession>A0ACA9K320</accession>
<proteinExistence type="predicted"/>
<sequence>MTTTQKAQKSKTNNYVLILDKFLENCNLLASSIPEQLHEHAFKLDALISDWKACKCVKEALARTGQSRCPFSKKQIEALLSDKRKRKLTIEKRVKYCTTASDVIEIFTYHLDLDLKNKNENEIVASGSCQLQFCVKLAEAGANPKIINT</sequence>
<protein>
    <submittedName>
        <fullName evidence="1">3916_t:CDS:1</fullName>
    </submittedName>
</protein>
<gene>
    <name evidence="1" type="ORF">SPELUC_LOCUS668</name>
</gene>
<comment type="caution">
    <text evidence="1">The sequence shown here is derived from an EMBL/GenBank/DDBJ whole genome shotgun (WGS) entry which is preliminary data.</text>
</comment>
<keyword evidence="2" id="KW-1185">Reference proteome</keyword>
<evidence type="ECO:0000313" key="1">
    <source>
        <dbReference type="EMBL" id="CAG8448723.1"/>
    </source>
</evidence>
<evidence type="ECO:0000313" key="2">
    <source>
        <dbReference type="Proteomes" id="UP000789366"/>
    </source>
</evidence>
<dbReference type="Proteomes" id="UP000789366">
    <property type="component" value="Unassembled WGS sequence"/>
</dbReference>
<name>A0ACA9K320_9GLOM</name>
<organism evidence="1 2">
    <name type="scientific">Cetraspora pellucida</name>
    <dbReference type="NCBI Taxonomy" id="1433469"/>
    <lineage>
        <taxon>Eukaryota</taxon>
        <taxon>Fungi</taxon>
        <taxon>Fungi incertae sedis</taxon>
        <taxon>Mucoromycota</taxon>
        <taxon>Glomeromycotina</taxon>
        <taxon>Glomeromycetes</taxon>
        <taxon>Diversisporales</taxon>
        <taxon>Gigasporaceae</taxon>
        <taxon>Cetraspora</taxon>
    </lineage>
</organism>
<reference evidence="1" key="1">
    <citation type="submission" date="2021-06" db="EMBL/GenBank/DDBJ databases">
        <authorList>
            <person name="Kallberg Y."/>
            <person name="Tangrot J."/>
            <person name="Rosling A."/>
        </authorList>
    </citation>
    <scope>NUCLEOTIDE SEQUENCE</scope>
    <source>
        <strain evidence="1">28 12/20/2015</strain>
    </source>
</reference>
<dbReference type="EMBL" id="CAJVPW010000279">
    <property type="protein sequence ID" value="CAG8448723.1"/>
    <property type="molecule type" value="Genomic_DNA"/>
</dbReference>